<feature type="transmembrane region" description="Helical" evidence="6">
    <location>
        <begin position="299"/>
        <end position="319"/>
    </location>
</feature>
<dbReference type="InterPro" id="IPR011701">
    <property type="entry name" value="MFS"/>
</dbReference>
<organism evidence="7 8">
    <name type="scientific">Botryosphaeria parva (strain UCR-NP2)</name>
    <name type="common">Grapevine canker fungus</name>
    <name type="synonym">Neofusicoccum parvum</name>
    <dbReference type="NCBI Taxonomy" id="1287680"/>
    <lineage>
        <taxon>Eukaryota</taxon>
        <taxon>Fungi</taxon>
        <taxon>Dikarya</taxon>
        <taxon>Ascomycota</taxon>
        <taxon>Pezizomycotina</taxon>
        <taxon>Dothideomycetes</taxon>
        <taxon>Dothideomycetes incertae sedis</taxon>
        <taxon>Botryosphaeriales</taxon>
        <taxon>Botryosphaeriaceae</taxon>
        <taxon>Neofusicoccum</taxon>
    </lineage>
</organism>
<reference evidence="8" key="1">
    <citation type="journal article" date="2013" name="Genome Announc.">
        <title>Draft genome sequence of Neofusicoccum parvum isolate UCR-NP2, a fungal vascular pathogen associated with grapevine cankers.</title>
        <authorList>
            <person name="Blanco-Ulate B."/>
            <person name="Rolshausen P."/>
            <person name="Cantu D."/>
        </authorList>
    </citation>
    <scope>NUCLEOTIDE SEQUENCE [LARGE SCALE GENOMIC DNA]</scope>
    <source>
        <strain evidence="8">UCR-NP2</strain>
    </source>
</reference>
<feature type="transmembrane region" description="Helical" evidence="6">
    <location>
        <begin position="331"/>
        <end position="348"/>
    </location>
</feature>
<feature type="transmembrane region" description="Helical" evidence="6">
    <location>
        <begin position="54"/>
        <end position="79"/>
    </location>
</feature>
<evidence type="ECO:0000313" key="7">
    <source>
        <dbReference type="EMBL" id="EOD44417.1"/>
    </source>
</evidence>
<evidence type="ECO:0000256" key="2">
    <source>
        <dbReference type="ARBA" id="ARBA00022448"/>
    </source>
</evidence>
<dbReference type="Gene3D" id="1.20.1250.20">
    <property type="entry name" value="MFS general substrate transporter like domains"/>
    <property type="match status" value="2"/>
</dbReference>
<dbReference type="Proteomes" id="UP000013521">
    <property type="component" value="Unassembled WGS sequence"/>
</dbReference>
<dbReference type="AlphaFoldDB" id="R1EAG6"/>
<feature type="transmembrane region" description="Helical" evidence="6">
    <location>
        <begin position="234"/>
        <end position="259"/>
    </location>
</feature>
<dbReference type="SUPFAM" id="SSF103473">
    <property type="entry name" value="MFS general substrate transporter"/>
    <property type="match status" value="1"/>
</dbReference>
<keyword evidence="4 6" id="KW-1133">Transmembrane helix</keyword>
<protein>
    <submittedName>
        <fullName evidence="7">Putative mfs allantoate protein</fullName>
    </submittedName>
</protein>
<feature type="transmembrane region" description="Helical" evidence="6">
    <location>
        <begin position="166"/>
        <end position="186"/>
    </location>
</feature>
<dbReference type="KEGG" id="npa:UCRNP2_8873"/>
<gene>
    <name evidence="7" type="ORF">UCRNP2_8873</name>
</gene>
<evidence type="ECO:0000256" key="6">
    <source>
        <dbReference type="SAM" id="Phobius"/>
    </source>
</evidence>
<dbReference type="OrthoDB" id="6730379at2759"/>
<evidence type="ECO:0000313" key="8">
    <source>
        <dbReference type="Proteomes" id="UP000013521"/>
    </source>
</evidence>
<dbReference type="HOGENOM" id="CLU_001265_0_5_1"/>
<evidence type="ECO:0000256" key="4">
    <source>
        <dbReference type="ARBA" id="ARBA00022989"/>
    </source>
</evidence>
<feature type="transmembrane region" description="Helical" evidence="6">
    <location>
        <begin position="91"/>
        <end position="113"/>
    </location>
</feature>
<dbReference type="OMA" id="VGPFFFK"/>
<proteinExistence type="predicted"/>
<accession>R1EAG6</accession>
<dbReference type="Pfam" id="PF07690">
    <property type="entry name" value="MFS_1"/>
    <property type="match status" value="1"/>
</dbReference>
<comment type="subcellular location">
    <subcellularLocation>
        <location evidence="1">Membrane</location>
        <topology evidence="1">Multi-pass membrane protein</topology>
    </subcellularLocation>
</comment>
<keyword evidence="5 6" id="KW-0472">Membrane</keyword>
<dbReference type="InterPro" id="IPR036259">
    <property type="entry name" value="MFS_trans_sf"/>
</dbReference>
<evidence type="ECO:0000256" key="5">
    <source>
        <dbReference type="ARBA" id="ARBA00023136"/>
    </source>
</evidence>
<feature type="transmembrane region" description="Helical" evidence="6">
    <location>
        <begin position="271"/>
        <end position="292"/>
    </location>
</feature>
<evidence type="ECO:0000256" key="3">
    <source>
        <dbReference type="ARBA" id="ARBA00022692"/>
    </source>
</evidence>
<name>R1EAG6_BOTPV</name>
<dbReference type="PANTHER" id="PTHR43791:SF97">
    <property type="entry name" value="ALLANTOATE TRANSPORTER, PUTATIVE (AFU_ORTHOLOGUE AFUA_1G14700)-RELATED"/>
    <property type="match status" value="1"/>
</dbReference>
<dbReference type="GO" id="GO:0022857">
    <property type="term" value="F:transmembrane transporter activity"/>
    <property type="evidence" value="ECO:0007669"/>
    <property type="project" value="InterPro"/>
</dbReference>
<dbReference type="eggNOG" id="KOG2533">
    <property type="taxonomic scope" value="Eukaryota"/>
</dbReference>
<sequence length="391" mass="42808">MDPKSEMVSDVAAHHDGKLTPDDIGVAAIAEAGEVENYTPADEKRVRWKIDLHLMPLLMFTYLIQFLDKSCISYSALWGMRKDVGLHGSQYSWLTTIFYIGYLVAEFPMNALFQRLNITKVCGIIISEQPLRTAMWFSMNGMAQIIGGPIAYGIGYIDNALPSWKFPFIIFGSITVAWSIVFFLFATPNPVKAPWLSPHERIIAVSRLASNNTGLDTRVFKPHQAREALLDPKCWLLFLFTVASNIPNGGVVAFGPLIVEGFGYSTLGTTLLGMPSGATQIAALWLSGYAAGRFPRARVALMLGGVGVALAGTVMMYAIPEERKVGRLLGYYLLPGFSATYVLSLGMIQANVAGRTKKGVVTAALFVGEIKRTVSQKRTSTERVSSKAYQT</sequence>
<keyword evidence="3 6" id="KW-0812">Transmembrane</keyword>
<dbReference type="EMBL" id="KB916727">
    <property type="protein sequence ID" value="EOD44417.1"/>
    <property type="molecule type" value="Genomic_DNA"/>
</dbReference>
<dbReference type="PANTHER" id="PTHR43791">
    <property type="entry name" value="PERMEASE-RELATED"/>
    <property type="match status" value="1"/>
</dbReference>
<keyword evidence="2" id="KW-0813">Transport</keyword>
<dbReference type="GO" id="GO:0016020">
    <property type="term" value="C:membrane"/>
    <property type="evidence" value="ECO:0007669"/>
    <property type="project" value="UniProtKB-SubCell"/>
</dbReference>
<evidence type="ECO:0000256" key="1">
    <source>
        <dbReference type="ARBA" id="ARBA00004141"/>
    </source>
</evidence>
<feature type="transmembrane region" description="Helical" evidence="6">
    <location>
        <begin position="134"/>
        <end position="154"/>
    </location>
</feature>